<evidence type="ECO:0000256" key="6">
    <source>
        <dbReference type="SAM" id="Phobius"/>
    </source>
</evidence>
<dbReference type="Proteomes" id="UP000190037">
    <property type="component" value="Unassembled WGS sequence"/>
</dbReference>
<comment type="subcellular location">
    <subcellularLocation>
        <location evidence="1">Membrane</location>
        <topology evidence="1">Multi-pass membrane protein</topology>
    </subcellularLocation>
</comment>
<dbReference type="PANTHER" id="PTHR30028:SF0">
    <property type="entry name" value="PROTEIN ALUMINUM SENSITIVE 3"/>
    <property type="match status" value="1"/>
</dbReference>
<keyword evidence="8" id="KW-1185">Reference proteome</keyword>
<keyword evidence="3 6" id="KW-0812">Transmembrane</keyword>
<reference evidence="7 8" key="1">
    <citation type="submission" date="2017-03" db="EMBL/GenBank/DDBJ databases">
        <title>Draft genome sequence of Streptomyces scabrisporus NF3, endophyte isolated from Amphipterygium adstringens.</title>
        <authorList>
            <person name="Vazquez M."/>
            <person name="Ceapa C.D."/>
            <person name="Rodriguez Luna D."/>
            <person name="Sanchez Esquivel S."/>
        </authorList>
    </citation>
    <scope>NUCLEOTIDE SEQUENCE [LARGE SCALE GENOMIC DNA]</scope>
    <source>
        <strain evidence="7 8">NF3</strain>
    </source>
</reference>
<evidence type="ECO:0000256" key="5">
    <source>
        <dbReference type="ARBA" id="ARBA00023136"/>
    </source>
</evidence>
<feature type="transmembrane region" description="Helical" evidence="6">
    <location>
        <begin position="12"/>
        <end position="32"/>
    </location>
</feature>
<gene>
    <name evidence="7" type="ORF">B4N89_15115</name>
</gene>
<dbReference type="GO" id="GO:0005886">
    <property type="term" value="C:plasma membrane"/>
    <property type="evidence" value="ECO:0007669"/>
    <property type="project" value="TreeGrafter"/>
</dbReference>
<comment type="similarity">
    <text evidence="2">Belongs to the UPF0014 family.</text>
</comment>
<dbReference type="OrthoDB" id="3212530at2"/>
<evidence type="ECO:0000256" key="3">
    <source>
        <dbReference type="ARBA" id="ARBA00022692"/>
    </source>
</evidence>
<accession>A0A1T3NZA5</accession>
<feature type="transmembrane region" description="Helical" evidence="6">
    <location>
        <begin position="121"/>
        <end position="143"/>
    </location>
</feature>
<feature type="transmembrane region" description="Helical" evidence="6">
    <location>
        <begin position="93"/>
        <end position="115"/>
    </location>
</feature>
<dbReference type="PANTHER" id="PTHR30028">
    <property type="entry name" value="UPF0014 INNER MEMBRANE PROTEIN YBBM-RELATED"/>
    <property type="match status" value="1"/>
</dbReference>
<organism evidence="7 8">
    <name type="scientific">Embleya scabrispora</name>
    <dbReference type="NCBI Taxonomy" id="159449"/>
    <lineage>
        <taxon>Bacteria</taxon>
        <taxon>Bacillati</taxon>
        <taxon>Actinomycetota</taxon>
        <taxon>Actinomycetes</taxon>
        <taxon>Kitasatosporales</taxon>
        <taxon>Streptomycetaceae</taxon>
        <taxon>Embleya</taxon>
    </lineage>
</organism>
<dbReference type="RefSeq" id="WP_078976364.1">
    <property type="nucleotide sequence ID" value="NZ_MWQN01000001.1"/>
</dbReference>
<dbReference type="EMBL" id="MWQN01000001">
    <property type="protein sequence ID" value="OPC82094.1"/>
    <property type="molecule type" value="Genomic_DNA"/>
</dbReference>
<dbReference type="InterPro" id="IPR005226">
    <property type="entry name" value="UPF0014_fam"/>
</dbReference>
<comment type="caution">
    <text evidence="7">The sequence shown here is derived from an EMBL/GenBank/DDBJ whole genome shotgun (WGS) entry which is preliminary data.</text>
</comment>
<dbReference type="AlphaFoldDB" id="A0A1T3NZA5"/>
<evidence type="ECO:0000256" key="4">
    <source>
        <dbReference type="ARBA" id="ARBA00022989"/>
    </source>
</evidence>
<dbReference type="STRING" id="159449.B4N89_15115"/>
<feature type="transmembrane region" description="Helical" evidence="6">
    <location>
        <begin position="65"/>
        <end position="84"/>
    </location>
</feature>
<evidence type="ECO:0000256" key="2">
    <source>
        <dbReference type="ARBA" id="ARBA00005268"/>
    </source>
</evidence>
<keyword evidence="4 6" id="KW-1133">Transmembrane helix</keyword>
<evidence type="ECO:0000256" key="1">
    <source>
        <dbReference type="ARBA" id="ARBA00004141"/>
    </source>
</evidence>
<evidence type="ECO:0000313" key="7">
    <source>
        <dbReference type="EMBL" id="OPC82094.1"/>
    </source>
</evidence>
<evidence type="ECO:0000313" key="8">
    <source>
        <dbReference type="Proteomes" id="UP000190037"/>
    </source>
</evidence>
<sequence length="261" mass="26311">MENASTLLPVTPALGVVAVLLLAAATAVAALARLGHGRAVVLSGVRATAQLLAVSFVITHVVDRLGFAALFVVMMYTVAALTAAGRVTATRRLFWPAVPIVVATGPTLVLLWASGLVPAKGIVLIPVAGILIGGAMTATVLAGRRALEELTQRHGEVEAALTLGFTDRDAAMEICRPAASGALIPALDQTRTVGLVTLPGAFVGMLLGGATPLQAGAVQLFVLVALLQVQAVAVALTIELAARGRLVRAASGQGARGGSGT</sequence>
<keyword evidence="5 6" id="KW-0472">Membrane</keyword>
<feature type="transmembrane region" description="Helical" evidence="6">
    <location>
        <begin position="217"/>
        <end position="238"/>
    </location>
</feature>
<dbReference type="Pfam" id="PF03649">
    <property type="entry name" value="UPF0014"/>
    <property type="match status" value="1"/>
</dbReference>
<name>A0A1T3NZA5_9ACTN</name>
<proteinExistence type="inferred from homology"/>
<protein>
    <submittedName>
        <fullName evidence="7">ABC transporter permease</fullName>
    </submittedName>
</protein>
<feature type="transmembrane region" description="Helical" evidence="6">
    <location>
        <begin position="193"/>
        <end position="211"/>
    </location>
</feature>
<feature type="transmembrane region" description="Helical" evidence="6">
    <location>
        <begin position="39"/>
        <end position="59"/>
    </location>
</feature>